<protein>
    <submittedName>
        <fullName evidence="2">TIR domain-containing protein</fullName>
    </submittedName>
</protein>
<name>A0ABT7TAE7_9MICO</name>
<dbReference type="InterPro" id="IPR000157">
    <property type="entry name" value="TIR_dom"/>
</dbReference>
<dbReference type="Pfam" id="PF13676">
    <property type="entry name" value="TIR_2"/>
    <property type="match status" value="1"/>
</dbReference>
<dbReference type="Proteomes" id="UP001237823">
    <property type="component" value="Unassembled WGS sequence"/>
</dbReference>
<evidence type="ECO:0000313" key="2">
    <source>
        <dbReference type="EMBL" id="MDM7886530.1"/>
    </source>
</evidence>
<keyword evidence="3" id="KW-1185">Reference proteome</keyword>
<evidence type="ECO:0000259" key="1">
    <source>
        <dbReference type="Pfam" id="PF13676"/>
    </source>
</evidence>
<evidence type="ECO:0000313" key="3">
    <source>
        <dbReference type="Proteomes" id="UP001237823"/>
    </source>
</evidence>
<dbReference type="SUPFAM" id="SSF52200">
    <property type="entry name" value="Toll/Interleukin receptor TIR domain"/>
    <property type="match status" value="1"/>
</dbReference>
<feature type="domain" description="TIR" evidence="1">
    <location>
        <begin position="8"/>
        <end position="120"/>
    </location>
</feature>
<dbReference type="RefSeq" id="WP_289459877.1">
    <property type="nucleotide sequence ID" value="NZ_JAUCML010000013.1"/>
</dbReference>
<proteinExistence type="predicted"/>
<sequence>MSEYDFDVAVTFAAEDREFVDEVVRIVKTAGLTVFYDEDAKADIWGEELTEFFPDVYERRARYAVMFISTHYAAKPWTQLERRSVLLRAMQSPAPFLLPVRLDSTQLPGVRTSIAHLDAHAEGASGVANAIITKLGSSQADGGRRFNGRVPRTPSEVAILLGERPAGWEYLLFSYWLTTGLEGRYDAYNDHRLQFALGGEFIPTAALPEYIPTEFAKLASTTETFEQLLLGPAQHTAMGARGEEGDPVLIAHLASRMLLVFDELLSWSQRLRSATTPLEEGRLSLRAMADYASQPIEAVRSFVLDFRERMDGLSTTLQSGQSVELQLFIAFDVPEQVAQRYQSAFGQLNKAIT</sequence>
<gene>
    <name evidence="2" type="ORF">QUG92_15575</name>
</gene>
<dbReference type="InterPro" id="IPR035897">
    <property type="entry name" value="Toll_tir_struct_dom_sf"/>
</dbReference>
<accession>A0ABT7TAE7</accession>
<dbReference type="Gene3D" id="3.40.50.10140">
    <property type="entry name" value="Toll/interleukin-1 receptor homology (TIR) domain"/>
    <property type="match status" value="1"/>
</dbReference>
<organism evidence="2 3">
    <name type="scientific">Curtobacterium citri</name>
    <dbReference type="NCBI Taxonomy" id="3055139"/>
    <lineage>
        <taxon>Bacteria</taxon>
        <taxon>Bacillati</taxon>
        <taxon>Actinomycetota</taxon>
        <taxon>Actinomycetes</taxon>
        <taxon>Micrococcales</taxon>
        <taxon>Microbacteriaceae</taxon>
        <taxon>Curtobacterium</taxon>
    </lineage>
</organism>
<dbReference type="EMBL" id="JAUCML010000013">
    <property type="protein sequence ID" value="MDM7886530.1"/>
    <property type="molecule type" value="Genomic_DNA"/>
</dbReference>
<comment type="caution">
    <text evidence="2">The sequence shown here is derived from an EMBL/GenBank/DDBJ whole genome shotgun (WGS) entry which is preliminary data.</text>
</comment>
<reference evidence="2 3" key="1">
    <citation type="submission" date="2023-06" db="EMBL/GenBank/DDBJ databases">
        <authorList>
            <person name="Feng G."/>
            <person name="Li J."/>
            <person name="Zhu H."/>
        </authorList>
    </citation>
    <scope>NUCLEOTIDE SEQUENCE [LARGE SCALE GENOMIC DNA]</scope>
    <source>
        <strain evidence="2 3">RHCKG23</strain>
    </source>
</reference>